<evidence type="ECO:0000313" key="2">
    <source>
        <dbReference type="EMBL" id="UTU49420.1"/>
    </source>
</evidence>
<evidence type="ECO:0000256" key="1">
    <source>
        <dbReference type="ARBA" id="ARBA00022649"/>
    </source>
</evidence>
<proteinExistence type="predicted"/>
<dbReference type="Pfam" id="PF08681">
    <property type="entry name" value="TacA1"/>
    <property type="match status" value="1"/>
</dbReference>
<organism evidence="2 3">
    <name type="scientific">Mesorhizobium ciceri</name>
    <dbReference type="NCBI Taxonomy" id="39645"/>
    <lineage>
        <taxon>Bacteria</taxon>
        <taxon>Pseudomonadati</taxon>
        <taxon>Pseudomonadota</taxon>
        <taxon>Alphaproteobacteria</taxon>
        <taxon>Hyphomicrobiales</taxon>
        <taxon>Phyllobacteriaceae</taxon>
        <taxon>Mesorhizobium</taxon>
    </lineage>
</organism>
<keyword evidence="3" id="KW-1185">Reference proteome</keyword>
<dbReference type="InterPro" id="IPR014795">
    <property type="entry name" value="TacA_1-like"/>
</dbReference>
<dbReference type="RefSeq" id="WP_224621728.1">
    <property type="nucleotide sequence ID" value="NZ_CP088147.1"/>
</dbReference>
<dbReference type="EMBL" id="CP088147">
    <property type="protein sequence ID" value="UTU49420.1"/>
    <property type="molecule type" value="Genomic_DNA"/>
</dbReference>
<dbReference type="Proteomes" id="UP001060070">
    <property type="component" value="Chromosome"/>
</dbReference>
<protein>
    <submittedName>
        <fullName evidence="2">DUF1778 domain-containing protein</fullName>
    </submittedName>
</protein>
<name>A0AB38T3N1_9HYPH</name>
<evidence type="ECO:0000313" key="3">
    <source>
        <dbReference type="Proteomes" id="UP001060070"/>
    </source>
</evidence>
<gene>
    <name evidence="2" type="ORF">LRP29_18130</name>
</gene>
<sequence length="59" mass="6834">MSTRTNRPERLADRRIFPLDVEKWVAFKAALDAPKRDLPRLKRLLSEPSIFPDDQAVSV</sequence>
<keyword evidence="1" id="KW-1277">Toxin-antitoxin system</keyword>
<reference evidence="2 3" key="1">
    <citation type="journal article" date="2022" name="Microbiol. Resour. Announc.">
        <title>Complete Genome Sequence of Mesorhizobium ciceri Strain R30, a Rhizobium Used as a Commercial Inoculant for Chickpea in Argentina.</title>
        <authorList>
            <person name="Foresto E."/>
            <person name="Revale S."/>
            <person name="Primo E."/>
            <person name="Nievas F."/>
            <person name="Carezzano E."/>
            <person name="Puente M."/>
            <person name="Alzari P."/>
            <person name="Mart M."/>
            <person name="Ben-Assaya M."/>
            <person name="Mornico D."/>
            <person name="Santoro M."/>
            <person name="Mart F."/>
            <person name="Giordano W."/>
            <person name="Bogino P."/>
        </authorList>
    </citation>
    <scope>NUCLEOTIDE SEQUENCE [LARGE SCALE GENOMIC DNA]</scope>
    <source>
        <strain evidence="2 3">R30</strain>
    </source>
</reference>
<dbReference type="AlphaFoldDB" id="A0AB38T3N1"/>
<accession>A0AB38T3N1</accession>